<feature type="compositionally biased region" description="Polar residues" evidence="3">
    <location>
        <begin position="166"/>
        <end position="175"/>
    </location>
</feature>
<feature type="compositionally biased region" description="Polar residues" evidence="3">
    <location>
        <begin position="483"/>
        <end position="494"/>
    </location>
</feature>
<dbReference type="STRING" id="1314776.A0A166G7U8"/>
<evidence type="ECO:0000313" key="6">
    <source>
        <dbReference type="Proteomes" id="UP000076798"/>
    </source>
</evidence>
<dbReference type="PANTHER" id="PTHR40621:SF7">
    <property type="entry name" value="BZIP DOMAIN-CONTAINING PROTEIN"/>
    <property type="match status" value="1"/>
</dbReference>
<keyword evidence="6" id="KW-1185">Reference proteome</keyword>
<proteinExistence type="predicted"/>
<gene>
    <name evidence="5" type="ORF">SISSUDRAFT_1059533</name>
</gene>
<evidence type="ECO:0000256" key="1">
    <source>
        <dbReference type="ARBA" id="ARBA00004123"/>
    </source>
</evidence>
<dbReference type="CDD" id="cd14688">
    <property type="entry name" value="bZIP_YAP"/>
    <property type="match status" value="1"/>
</dbReference>
<evidence type="ECO:0000256" key="3">
    <source>
        <dbReference type="SAM" id="MobiDB-lite"/>
    </source>
</evidence>
<feature type="compositionally biased region" description="Polar residues" evidence="3">
    <location>
        <begin position="412"/>
        <end position="422"/>
    </location>
</feature>
<comment type="subcellular location">
    <subcellularLocation>
        <location evidence="1">Nucleus</location>
    </subcellularLocation>
</comment>
<feature type="region of interest" description="Disordered" evidence="3">
    <location>
        <begin position="106"/>
        <end position="201"/>
    </location>
</feature>
<evidence type="ECO:0000259" key="4">
    <source>
        <dbReference type="PROSITE" id="PS00036"/>
    </source>
</evidence>
<reference evidence="5 6" key="1">
    <citation type="journal article" date="2016" name="Mol. Biol. Evol.">
        <title>Comparative Genomics of Early-Diverging Mushroom-Forming Fungi Provides Insights into the Origins of Lignocellulose Decay Capabilities.</title>
        <authorList>
            <person name="Nagy L.G."/>
            <person name="Riley R."/>
            <person name="Tritt A."/>
            <person name="Adam C."/>
            <person name="Daum C."/>
            <person name="Floudas D."/>
            <person name="Sun H."/>
            <person name="Yadav J.S."/>
            <person name="Pangilinan J."/>
            <person name="Larsson K.H."/>
            <person name="Matsuura K."/>
            <person name="Barry K."/>
            <person name="Labutti K."/>
            <person name="Kuo R."/>
            <person name="Ohm R.A."/>
            <person name="Bhattacharya S.S."/>
            <person name="Shirouzu T."/>
            <person name="Yoshinaga Y."/>
            <person name="Martin F.M."/>
            <person name="Grigoriev I.V."/>
            <person name="Hibbett D.S."/>
        </authorList>
    </citation>
    <scope>NUCLEOTIDE SEQUENCE [LARGE SCALE GENOMIC DNA]</scope>
    <source>
        <strain evidence="5 6">HHB10207 ss-3</strain>
    </source>
</reference>
<feature type="region of interest" description="Disordered" evidence="3">
    <location>
        <begin position="24"/>
        <end position="60"/>
    </location>
</feature>
<dbReference type="SMART" id="SM00338">
    <property type="entry name" value="BRLZ"/>
    <property type="match status" value="1"/>
</dbReference>
<sequence>MSCVSSSLSPAAVSSSSTLWATASKEWVIPAKPKPGRKPKAESAPVVEETHVDGKGRRVQNRAAQRAFRERKQSQLADLQARVQLFEQGEIERNVALQAVAKKLKEENENLKKENQQLKEELEKMRSRPLSDDKKRVRDEGSEIPLIVPDNPARKRPKTIDPPTPTMFSGSSSAPHSALTFAASPSPLASSPESTDSLNSSVHPGFSPFSYQPANQYMTPMSGFQRQQVAKATNFDSNPALDSIVPCGLCTDNTPCVCRDLVMQRAAAGIAGQEQNLPPSSRPDAADQLRELFSASNNTSSVLGASDTAGRSAAPSILDNLPAFQPPVPLRRLNARTTPAQPVFYVSPPADSAPQCSGDPSNCAACADDPFGKAFCAALGDAVCSNNPCPTCPNAANGSGSPCSAAVSAAHSRSPTPINSDGTLALSPAPGQGAPATSSSETIPRAEAWRQLKAHPNVGFADLRLLAEVVARRSACQGPRVTLSPSPTPAAQSQLDDKLSKHVPKAENDAGGGDQQSIILTDPHARYRERQAAAAYADGGGALSLVPQDVLLRCGRARLLEVQADGVRDALRLLDVRFTPSS</sequence>
<dbReference type="Proteomes" id="UP000076798">
    <property type="component" value="Unassembled WGS sequence"/>
</dbReference>
<feature type="compositionally biased region" description="Low complexity" evidence="3">
    <location>
        <begin position="177"/>
        <end position="195"/>
    </location>
</feature>
<dbReference type="OrthoDB" id="5374328at2759"/>
<dbReference type="EMBL" id="KV428022">
    <property type="protein sequence ID" value="KZT41397.1"/>
    <property type="molecule type" value="Genomic_DNA"/>
</dbReference>
<dbReference type="InterPro" id="IPR050936">
    <property type="entry name" value="AP-1-like"/>
</dbReference>
<dbReference type="GO" id="GO:0000976">
    <property type="term" value="F:transcription cis-regulatory region binding"/>
    <property type="evidence" value="ECO:0007669"/>
    <property type="project" value="InterPro"/>
</dbReference>
<name>A0A166G7U8_9AGAM</name>
<feature type="compositionally biased region" description="Basic and acidic residues" evidence="3">
    <location>
        <begin position="495"/>
        <end position="508"/>
    </location>
</feature>
<dbReference type="SUPFAM" id="SSF57959">
    <property type="entry name" value="Leucine zipper domain"/>
    <property type="match status" value="1"/>
</dbReference>
<feature type="domain" description="BZIP" evidence="4">
    <location>
        <begin position="57"/>
        <end position="71"/>
    </location>
</feature>
<feature type="region of interest" description="Disordered" evidence="3">
    <location>
        <begin position="412"/>
        <end position="442"/>
    </location>
</feature>
<dbReference type="Gene3D" id="1.20.5.170">
    <property type="match status" value="1"/>
</dbReference>
<dbReference type="InterPro" id="IPR018287">
    <property type="entry name" value="Hap4_TF_heteromerisation"/>
</dbReference>
<keyword evidence="2" id="KW-0539">Nucleus</keyword>
<evidence type="ECO:0000313" key="5">
    <source>
        <dbReference type="EMBL" id="KZT41397.1"/>
    </source>
</evidence>
<dbReference type="PROSITE" id="PS00036">
    <property type="entry name" value="BZIP_BASIC"/>
    <property type="match status" value="1"/>
</dbReference>
<feature type="region of interest" description="Disordered" evidence="3">
    <location>
        <begin position="478"/>
        <end position="517"/>
    </location>
</feature>
<protein>
    <recommendedName>
        <fullName evidence="4">BZIP domain-containing protein</fullName>
    </recommendedName>
</protein>
<dbReference type="Pfam" id="PF10297">
    <property type="entry name" value="Hap4_Hap_bind"/>
    <property type="match status" value="1"/>
</dbReference>
<dbReference type="InterPro" id="IPR046347">
    <property type="entry name" value="bZIP_sf"/>
</dbReference>
<evidence type="ECO:0000256" key="2">
    <source>
        <dbReference type="ARBA" id="ARBA00023242"/>
    </source>
</evidence>
<accession>A0A166G7U8</accession>
<dbReference type="PANTHER" id="PTHR40621">
    <property type="entry name" value="TRANSCRIPTION FACTOR KAPC-RELATED"/>
    <property type="match status" value="1"/>
</dbReference>
<organism evidence="5 6">
    <name type="scientific">Sistotremastrum suecicum HHB10207 ss-3</name>
    <dbReference type="NCBI Taxonomy" id="1314776"/>
    <lineage>
        <taxon>Eukaryota</taxon>
        <taxon>Fungi</taxon>
        <taxon>Dikarya</taxon>
        <taxon>Basidiomycota</taxon>
        <taxon>Agaricomycotina</taxon>
        <taxon>Agaricomycetes</taxon>
        <taxon>Sistotremastrales</taxon>
        <taxon>Sistotremastraceae</taxon>
        <taxon>Sistotremastrum</taxon>
    </lineage>
</organism>
<feature type="compositionally biased region" description="Basic and acidic residues" evidence="3">
    <location>
        <begin position="106"/>
        <end position="141"/>
    </location>
</feature>
<dbReference type="InterPro" id="IPR004827">
    <property type="entry name" value="bZIP"/>
</dbReference>
<dbReference type="GO" id="GO:0001228">
    <property type="term" value="F:DNA-binding transcription activator activity, RNA polymerase II-specific"/>
    <property type="evidence" value="ECO:0007669"/>
    <property type="project" value="TreeGrafter"/>
</dbReference>
<dbReference type="AlphaFoldDB" id="A0A166G7U8"/>
<dbReference type="GO" id="GO:0090575">
    <property type="term" value="C:RNA polymerase II transcription regulator complex"/>
    <property type="evidence" value="ECO:0007669"/>
    <property type="project" value="TreeGrafter"/>
</dbReference>